<accession>A0ABV3GNH6</accession>
<name>A0ABV3GNH6_MICGL</name>
<dbReference type="EMBL" id="JBFALK010000020">
    <property type="protein sequence ID" value="MEV0973072.1"/>
    <property type="molecule type" value="Genomic_DNA"/>
</dbReference>
<dbReference type="RefSeq" id="WP_061258698.1">
    <property type="nucleotide sequence ID" value="NZ_JBFALK010000020.1"/>
</dbReference>
<feature type="region of interest" description="Disordered" evidence="1">
    <location>
        <begin position="33"/>
        <end position="89"/>
    </location>
</feature>
<evidence type="ECO:0000313" key="3">
    <source>
        <dbReference type="Proteomes" id="UP001551675"/>
    </source>
</evidence>
<dbReference type="Proteomes" id="UP001551675">
    <property type="component" value="Unassembled WGS sequence"/>
</dbReference>
<proteinExistence type="predicted"/>
<reference evidence="2 3" key="1">
    <citation type="submission" date="2024-06" db="EMBL/GenBank/DDBJ databases">
        <title>The Natural Products Discovery Center: Release of the First 8490 Sequenced Strains for Exploring Actinobacteria Biosynthetic Diversity.</title>
        <authorList>
            <person name="Kalkreuter E."/>
            <person name="Kautsar S.A."/>
            <person name="Yang D."/>
            <person name="Bader C.D."/>
            <person name="Teijaro C.N."/>
            <person name="Fluegel L."/>
            <person name="Davis C.M."/>
            <person name="Simpson J.R."/>
            <person name="Lauterbach L."/>
            <person name="Steele A.D."/>
            <person name="Gui C."/>
            <person name="Meng S."/>
            <person name="Li G."/>
            <person name="Viehrig K."/>
            <person name="Ye F."/>
            <person name="Su P."/>
            <person name="Kiefer A.F."/>
            <person name="Nichols A."/>
            <person name="Cepeda A.J."/>
            <person name="Yan W."/>
            <person name="Fan B."/>
            <person name="Jiang Y."/>
            <person name="Adhikari A."/>
            <person name="Zheng C.-J."/>
            <person name="Schuster L."/>
            <person name="Cowan T.M."/>
            <person name="Smanski M.J."/>
            <person name="Chevrette M.G."/>
            <person name="De Carvalho L.P.S."/>
            <person name="Shen B."/>
        </authorList>
    </citation>
    <scope>NUCLEOTIDE SEQUENCE [LARGE SCALE GENOMIC DNA]</scope>
    <source>
        <strain evidence="2 3">NPDC050100</strain>
    </source>
</reference>
<feature type="compositionally biased region" description="Low complexity" evidence="1">
    <location>
        <begin position="60"/>
        <end position="71"/>
    </location>
</feature>
<evidence type="ECO:0008006" key="4">
    <source>
        <dbReference type="Google" id="ProtNLM"/>
    </source>
</evidence>
<comment type="caution">
    <text evidence="2">The sequence shown here is derived from an EMBL/GenBank/DDBJ whole genome shotgun (WGS) entry which is preliminary data.</text>
</comment>
<organism evidence="2 3">
    <name type="scientific">Microtetraspora glauca</name>
    <dbReference type="NCBI Taxonomy" id="1996"/>
    <lineage>
        <taxon>Bacteria</taxon>
        <taxon>Bacillati</taxon>
        <taxon>Actinomycetota</taxon>
        <taxon>Actinomycetes</taxon>
        <taxon>Streptosporangiales</taxon>
        <taxon>Streptosporangiaceae</taxon>
        <taxon>Microtetraspora</taxon>
    </lineage>
</organism>
<gene>
    <name evidence="2" type="ORF">AB0I59_31085</name>
</gene>
<evidence type="ECO:0000256" key="1">
    <source>
        <dbReference type="SAM" id="MobiDB-lite"/>
    </source>
</evidence>
<dbReference type="PROSITE" id="PS51257">
    <property type="entry name" value="PROKAR_LIPOPROTEIN"/>
    <property type="match status" value="1"/>
</dbReference>
<evidence type="ECO:0000313" key="2">
    <source>
        <dbReference type="EMBL" id="MEV0973072.1"/>
    </source>
</evidence>
<sequence>MGITRAVSAPVGRAGFVALGVTMLLAGCGSGGAQGRQTGAAASPVSATATNPVPSPVPSPVSSVQPSAPGSYRATGSPRGASHATGPAACRDADCEVQVRPGDRLKIDSRFGLDAITVESVSAGEVRLGITGSSGGLNVDGDNVSVTGSCTNGRCHDQGQMSLTTSRPGRINDIRLRLVKADSSRAVLVLTPE</sequence>
<keyword evidence="3" id="KW-1185">Reference proteome</keyword>
<protein>
    <recommendedName>
        <fullName evidence="4">DUF3060 domain-containing protein</fullName>
    </recommendedName>
</protein>